<feature type="transmembrane region" description="Helical" evidence="7">
    <location>
        <begin position="369"/>
        <end position="388"/>
    </location>
</feature>
<evidence type="ECO:0000313" key="9">
    <source>
        <dbReference type="EMBL" id="KAK4358775.1"/>
    </source>
</evidence>
<feature type="transmembrane region" description="Helical" evidence="7">
    <location>
        <begin position="395"/>
        <end position="414"/>
    </location>
</feature>
<evidence type="ECO:0000313" key="10">
    <source>
        <dbReference type="Proteomes" id="UP001291623"/>
    </source>
</evidence>
<keyword evidence="4 7" id="KW-1133">Transmembrane helix</keyword>
<evidence type="ECO:0000256" key="1">
    <source>
        <dbReference type="ARBA" id="ARBA00004141"/>
    </source>
</evidence>
<gene>
    <name evidence="9" type="ORF">RND71_021004</name>
</gene>
<evidence type="ECO:0000256" key="5">
    <source>
        <dbReference type="ARBA" id="ARBA00023136"/>
    </source>
</evidence>
<dbReference type="Gene3D" id="1.20.1250.20">
    <property type="entry name" value="MFS general substrate transporter like domains"/>
    <property type="match status" value="1"/>
</dbReference>
<dbReference type="GO" id="GO:0022857">
    <property type="term" value="F:transmembrane transporter activity"/>
    <property type="evidence" value="ECO:0007669"/>
    <property type="project" value="InterPro"/>
</dbReference>
<dbReference type="Pfam" id="PF09331">
    <property type="entry name" value="DUF1985"/>
    <property type="match status" value="1"/>
</dbReference>
<evidence type="ECO:0000256" key="7">
    <source>
        <dbReference type="SAM" id="Phobius"/>
    </source>
</evidence>
<dbReference type="SUPFAM" id="SSF103473">
    <property type="entry name" value="MFS general substrate transporter"/>
    <property type="match status" value="1"/>
</dbReference>
<comment type="subcellular location">
    <subcellularLocation>
        <location evidence="1">Membrane</location>
        <topology evidence="1">Multi-pass membrane protein</topology>
    </subcellularLocation>
</comment>
<comment type="similarity">
    <text evidence="2">Belongs to the major facilitator superfamily. Proton-dependent oligopeptide transporter (POT/PTR) (TC 2.A.17) family.</text>
</comment>
<dbReference type="InterPro" id="IPR015410">
    <property type="entry name" value="DUF1985"/>
</dbReference>
<dbReference type="AlphaFoldDB" id="A0AAE1RV61"/>
<keyword evidence="10" id="KW-1185">Reference proteome</keyword>
<sequence>MREVHCLDDDALHFVVSGAKLHFGLGEFALINGLKCKGGTSITVKTVPNRLVKNYFKSSANVTWSQLEQCFMKKFGRSFCRVCHESSIADMKKNIEVFRVHVDSKFAEILQAIVDLNKKVDEKRGLLVLCSWDDDNMKDVSPNDGVGGGDSSKEAIDEGNASQYDSVFVLVSESAIVAITQKYHTDKKLAMESSASHVDEAEMQSSSGRKNGGWITFPFIIATMAGLSLASGGWMINLIVYLIDEFNMKSIKAAKVYNVVNGLATLFPIVGGIIADSSLGCFSVIWISSLISALGILLLLLTAAIDVLRPLPCDDGSGLCASPSKHQYVVLYVALALASLGVAGTRFTIAPMGANQFDKPKHQAVFFNWYIFAFYTSFAVSTTVIVYVEDNVSWAWGFGISMAFNILGLVIFLAGKRFYRHVKEQGDSPFVNLARVIVAAIQKWRVPLSEQIQNYYHYPSDKTTLTTSPIPTKFFKFLNCAAFITEGDTRPDGSISNPWRLCTVQQVEDLKSLIKLFPLWASGFLISTQLVIQTSLLILQALKMDRHMGPHFQIPASTMLVFILLFTCIAISIIDRLLYPFLATYNSFSLSPLQRIGIGHVITILSMAVSALVESRRLRLTKSLNLQGQNDAIVPMSVFWLVPQLALNGIGEGFHFPGHIGFYYQEFPASLKSTSTAMVALFIGIAYYLGNGLIDLVQRLSGWLPDNINNGRIDNVFWLCCVLGSANFIYYLVFASLYKYKSMDDKPNDVPSK</sequence>
<dbReference type="InterPro" id="IPR000109">
    <property type="entry name" value="POT_fam"/>
</dbReference>
<dbReference type="Pfam" id="PF00854">
    <property type="entry name" value="PTR2"/>
    <property type="match status" value="1"/>
</dbReference>
<dbReference type="InterPro" id="IPR036259">
    <property type="entry name" value="MFS_trans_sf"/>
</dbReference>
<accession>A0AAE1RV61</accession>
<feature type="transmembrane region" description="Helical" evidence="7">
    <location>
        <begin position="677"/>
        <end position="696"/>
    </location>
</feature>
<reference evidence="9" key="1">
    <citation type="submission" date="2023-12" db="EMBL/GenBank/DDBJ databases">
        <title>Genome assembly of Anisodus tanguticus.</title>
        <authorList>
            <person name="Wang Y.-J."/>
        </authorList>
    </citation>
    <scope>NUCLEOTIDE SEQUENCE</scope>
    <source>
        <strain evidence="9">KB-2021</strain>
        <tissue evidence="9">Leaf</tissue>
    </source>
</reference>
<feature type="transmembrane region" description="Helical" evidence="7">
    <location>
        <begin position="286"/>
        <end position="308"/>
    </location>
</feature>
<dbReference type="EMBL" id="JAVYJV010000011">
    <property type="protein sequence ID" value="KAK4358775.1"/>
    <property type="molecule type" value="Genomic_DNA"/>
</dbReference>
<feature type="transmembrane region" description="Helical" evidence="7">
    <location>
        <begin position="255"/>
        <end position="274"/>
    </location>
</feature>
<feature type="transmembrane region" description="Helical" evidence="7">
    <location>
        <begin position="519"/>
        <end position="542"/>
    </location>
</feature>
<dbReference type="Proteomes" id="UP001291623">
    <property type="component" value="Unassembled WGS sequence"/>
</dbReference>
<evidence type="ECO:0000256" key="2">
    <source>
        <dbReference type="ARBA" id="ARBA00005982"/>
    </source>
</evidence>
<protein>
    <recommendedName>
        <fullName evidence="8">DUF1985 domain-containing protein</fullName>
    </recommendedName>
</protein>
<proteinExistence type="inferred from homology"/>
<dbReference type="PANTHER" id="PTHR11654">
    <property type="entry name" value="OLIGOPEPTIDE TRANSPORTER-RELATED"/>
    <property type="match status" value="1"/>
</dbReference>
<feature type="transmembrane region" description="Helical" evidence="7">
    <location>
        <begin position="329"/>
        <end position="349"/>
    </location>
</feature>
<evidence type="ECO:0000256" key="6">
    <source>
        <dbReference type="ARBA" id="ARBA00044504"/>
    </source>
</evidence>
<evidence type="ECO:0000256" key="4">
    <source>
        <dbReference type="ARBA" id="ARBA00022989"/>
    </source>
</evidence>
<dbReference type="GO" id="GO:0016020">
    <property type="term" value="C:membrane"/>
    <property type="evidence" value="ECO:0007669"/>
    <property type="project" value="UniProtKB-SubCell"/>
</dbReference>
<keyword evidence="5 7" id="KW-0472">Membrane</keyword>
<comment type="similarity">
    <text evidence="6">Belongs to the major facilitator superfamily. Phosphate:H(+) symporter (TC 2.A.1.9) family.</text>
</comment>
<comment type="caution">
    <text evidence="9">The sequence shown here is derived from an EMBL/GenBank/DDBJ whole genome shotgun (WGS) entry which is preliminary data.</text>
</comment>
<name>A0AAE1RV61_9SOLA</name>
<organism evidence="9 10">
    <name type="scientific">Anisodus tanguticus</name>
    <dbReference type="NCBI Taxonomy" id="243964"/>
    <lineage>
        <taxon>Eukaryota</taxon>
        <taxon>Viridiplantae</taxon>
        <taxon>Streptophyta</taxon>
        <taxon>Embryophyta</taxon>
        <taxon>Tracheophyta</taxon>
        <taxon>Spermatophyta</taxon>
        <taxon>Magnoliopsida</taxon>
        <taxon>eudicotyledons</taxon>
        <taxon>Gunneridae</taxon>
        <taxon>Pentapetalae</taxon>
        <taxon>asterids</taxon>
        <taxon>lamiids</taxon>
        <taxon>Solanales</taxon>
        <taxon>Solanaceae</taxon>
        <taxon>Solanoideae</taxon>
        <taxon>Hyoscyameae</taxon>
        <taxon>Anisodus</taxon>
    </lineage>
</organism>
<feature type="transmembrane region" description="Helical" evidence="7">
    <location>
        <begin position="554"/>
        <end position="574"/>
    </location>
</feature>
<feature type="transmembrane region" description="Helical" evidence="7">
    <location>
        <begin position="716"/>
        <end position="738"/>
    </location>
</feature>
<evidence type="ECO:0000256" key="3">
    <source>
        <dbReference type="ARBA" id="ARBA00022692"/>
    </source>
</evidence>
<feature type="transmembrane region" description="Helical" evidence="7">
    <location>
        <begin position="594"/>
        <end position="613"/>
    </location>
</feature>
<evidence type="ECO:0000259" key="8">
    <source>
        <dbReference type="Pfam" id="PF09331"/>
    </source>
</evidence>
<keyword evidence="3 7" id="KW-0812">Transmembrane</keyword>
<feature type="transmembrane region" description="Helical" evidence="7">
    <location>
        <begin position="214"/>
        <end position="243"/>
    </location>
</feature>
<feature type="domain" description="DUF1985" evidence="8">
    <location>
        <begin position="1"/>
        <end position="74"/>
    </location>
</feature>